<protein>
    <submittedName>
        <fullName evidence="5">ATP-binding cassette domain-containing protein</fullName>
    </submittedName>
</protein>
<dbReference type="InterPro" id="IPR027417">
    <property type="entry name" value="P-loop_NTPase"/>
</dbReference>
<evidence type="ECO:0000256" key="3">
    <source>
        <dbReference type="ARBA" id="ARBA00022840"/>
    </source>
</evidence>
<dbReference type="SMART" id="SM00382">
    <property type="entry name" value="AAA"/>
    <property type="match status" value="1"/>
</dbReference>
<keyword evidence="2" id="KW-0547">Nucleotide-binding</keyword>
<dbReference type="Proteomes" id="UP000479526">
    <property type="component" value="Unassembled WGS sequence"/>
</dbReference>
<dbReference type="GO" id="GO:0005886">
    <property type="term" value="C:plasma membrane"/>
    <property type="evidence" value="ECO:0007669"/>
    <property type="project" value="TreeGrafter"/>
</dbReference>
<name>A0A7C9N3D2_9ACTN</name>
<comment type="caution">
    <text evidence="5">The sequence shown here is derived from an EMBL/GenBank/DDBJ whole genome shotgun (WGS) entry which is preliminary data.</text>
</comment>
<dbReference type="FunFam" id="3.40.50.300:FF:000032">
    <property type="entry name" value="Export ABC transporter ATP-binding protein"/>
    <property type="match status" value="1"/>
</dbReference>
<evidence type="ECO:0000313" key="6">
    <source>
        <dbReference type="Proteomes" id="UP000479526"/>
    </source>
</evidence>
<reference evidence="5 6" key="1">
    <citation type="submission" date="2020-01" db="EMBL/GenBank/DDBJ databases">
        <title>Herbidospora sp. NEAU-GS84 nov., a novel actinomycete isolated from soil.</title>
        <authorList>
            <person name="Han L."/>
        </authorList>
    </citation>
    <scope>NUCLEOTIDE SEQUENCE [LARGE SCALE GENOMIC DNA]</scope>
    <source>
        <strain evidence="5 6">NEAU-GS84</strain>
    </source>
</reference>
<dbReference type="Gene3D" id="3.40.50.300">
    <property type="entry name" value="P-loop containing nucleotide triphosphate hydrolases"/>
    <property type="match status" value="1"/>
</dbReference>
<evidence type="ECO:0000313" key="5">
    <source>
        <dbReference type="EMBL" id="NAS24509.1"/>
    </source>
</evidence>
<sequence length="224" mass="23552">MRCSRRGMSVIDVREVVKSYGAFTALHGVDLKVHAGEFLAVVGRSGSGKSTLINMITGIDRPTSGEVHVAGAAVHTMSENELAGWRGRNIGVVFQFFQLLPTLTVAENVMLPMDFCGTYPGSRKPRALDLLERVGIADQAGKLPAELSGGQQQRAAIARALANEPPLLVADEPTGNLDSATATAVLELFAGIAADGTTVVMVTHGREAAPYITATVELADGRVV</sequence>
<organism evidence="5 6">
    <name type="scientific">Herbidospora solisilvae</name>
    <dbReference type="NCBI Taxonomy" id="2696284"/>
    <lineage>
        <taxon>Bacteria</taxon>
        <taxon>Bacillati</taxon>
        <taxon>Actinomycetota</taxon>
        <taxon>Actinomycetes</taxon>
        <taxon>Streptosporangiales</taxon>
        <taxon>Streptosporangiaceae</taxon>
        <taxon>Herbidospora</taxon>
    </lineage>
</organism>
<keyword evidence="1" id="KW-0813">Transport</keyword>
<dbReference type="PROSITE" id="PS00211">
    <property type="entry name" value="ABC_TRANSPORTER_1"/>
    <property type="match status" value="1"/>
</dbReference>
<dbReference type="InterPro" id="IPR003439">
    <property type="entry name" value="ABC_transporter-like_ATP-bd"/>
</dbReference>
<dbReference type="CDD" id="cd03255">
    <property type="entry name" value="ABC_MJ0796_LolCDE_FtsE"/>
    <property type="match status" value="1"/>
</dbReference>
<dbReference type="PANTHER" id="PTHR24220:SF86">
    <property type="entry name" value="ABC TRANSPORTER ABCH.1"/>
    <property type="match status" value="1"/>
</dbReference>
<evidence type="ECO:0000259" key="4">
    <source>
        <dbReference type="PROSITE" id="PS50893"/>
    </source>
</evidence>
<dbReference type="PANTHER" id="PTHR24220">
    <property type="entry name" value="IMPORT ATP-BINDING PROTEIN"/>
    <property type="match status" value="1"/>
</dbReference>
<gene>
    <name evidence="5" type="ORF">GT755_22815</name>
</gene>
<dbReference type="GO" id="GO:0022857">
    <property type="term" value="F:transmembrane transporter activity"/>
    <property type="evidence" value="ECO:0007669"/>
    <property type="project" value="TreeGrafter"/>
</dbReference>
<dbReference type="GO" id="GO:0005524">
    <property type="term" value="F:ATP binding"/>
    <property type="evidence" value="ECO:0007669"/>
    <property type="project" value="UniProtKB-KW"/>
</dbReference>
<dbReference type="SUPFAM" id="SSF52540">
    <property type="entry name" value="P-loop containing nucleoside triphosphate hydrolases"/>
    <property type="match status" value="1"/>
</dbReference>
<dbReference type="GO" id="GO:0098796">
    <property type="term" value="C:membrane protein complex"/>
    <property type="evidence" value="ECO:0007669"/>
    <property type="project" value="UniProtKB-ARBA"/>
</dbReference>
<dbReference type="InterPro" id="IPR003593">
    <property type="entry name" value="AAA+_ATPase"/>
</dbReference>
<keyword evidence="6" id="KW-1185">Reference proteome</keyword>
<dbReference type="InterPro" id="IPR015854">
    <property type="entry name" value="ABC_transpr_LolD-like"/>
</dbReference>
<evidence type="ECO:0000256" key="1">
    <source>
        <dbReference type="ARBA" id="ARBA00022448"/>
    </source>
</evidence>
<dbReference type="AlphaFoldDB" id="A0A7C9N3D2"/>
<dbReference type="PROSITE" id="PS50893">
    <property type="entry name" value="ABC_TRANSPORTER_2"/>
    <property type="match status" value="1"/>
</dbReference>
<dbReference type="Pfam" id="PF00005">
    <property type="entry name" value="ABC_tran"/>
    <property type="match status" value="1"/>
</dbReference>
<dbReference type="EMBL" id="WXEW01000006">
    <property type="protein sequence ID" value="NAS24509.1"/>
    <property type="molecule type" value="Genomic_DNA"/>
</dbReference>
<dbReference type="InterPro" id="IPR017911">
    <property type="entry name" value="MacB-like_ATP-bd"/>
</dbReference>
<feature type="domain" description="ABC transporter" evidence="4">
    <location>
        <begin position="11"/>
        <end position="224"/>
    </location>
</feature>
<keyword evidence="3 5" id="KW-0067">ATP-binding</keyword>
<dbReference type="InterPro" id="IPR017871">
    <property type="entry name" value="ABC_transporter-like_CS"/>
</dbReference>
<dbReference type="GO" id="GO:0016887">
    <property type="term" value="F:ATP hydrolysis activity"/>
    <property type="evidence" value="ECO:0007669"/>
    <property type="project" value="InterPro"/>
</dbReference>
<proteinExistence type="predicted"/>
<accession>A0A7C9N3D2</accession>
<evidence type="ECO:0000256" key="2">
    <source>
        <dbReference type="ARBA" id="ARBA00022741"/>
    </source>
</evidence>